<feature type="region of interest" description="Disordered" evidence="1">
    <location>
        <begin position="342"/>
        <end position="375"/>
    </location>
</feature>
<dbReference type="SUPFAM" id="SSF53335">
    <property type="entry name" value="S-adenosyl-L-methionine-dependent methyltransferases"/>
    <property type="match status" value="1"/>
</dbReference>
<keyword evidence="4" id="KW-1185">Reference proteome</keyword>
<accession>A0A4R0RAC7</accession>
<feature type="compositionally biased region" description="Polar residues" evidence="1">
    <location>
        <begin position="1"/>
        <end position="11"/>
    </location>
</feature>
<feature type="region of interest" description="Disordered" evidence="1">
    <location>
        <begin position="277"/>
        <end position="297"/>
    </location>
</feature>
<comment type="caution">
    <text evidence="3">The sequence shown here is derived from an EMBL/GenBank/DDBJ whole genome shotgun (WGS) entry which is preliminary data.</text>
</comment>
<feature type="compositionally biased region" description="Basic and acidic residues" evidence="1">
    <location>
        <begin position="20"/>
        <end position="33"/>
    </location>
</feature>
<dbReference type="EMBL" id="RWJN01000503">
    <property type="protein sequence ID" value="TCD61119.1"/>
    <property type="molecule type" value="Genomic_DNA"/>
</dbReference>
<dbReference type="Gene3D" id="3.40.50.150">
    <property type="entry name" value="Vaccinia Virus protein VP39"/>
    <property type="match status" value="1"/>
</dbReference>
<dbReference type="PANTHER" id="PTHR43591">
    <property type="entry name" value="METHYLTRANSFERASE"/>
    <property type="match status" value="1"/>
</dbReference>
<evidence type="ECO:0000256" key="1">
    <source>
        <dbReference type="SAM" id="MobiDB-lite"/>
    </source>
</evidence>
<dbReference type="Pfam" id="PF13649">
    <property type="entry name" value="Methyltransf_25"/>
    <property type="match status" value="1"/>
</dbReference>
<feature type="region of interest" description="Disordered" evidence="1">
    <location>
        <begin position="1"/>
        <end position="39"/>
    </location>
</feature>
<evidence type="ECO:0000259" key="2">
    <source>
        <dbReference type="Pfam" id="PF13649"/>
    </source>
</evidence>
<protein>
    <recommendedName>
        <fullName evidence="2">Methyltransferase domain-containing protein</fullName>
    </recommendedName>
</protein>
<feature type="compositionally biased region" description="Low complexity" evidence="1">
    <location>
        <begin position="277"/>
        <end position="288"/>
    </location>
</feature>
<feature type="domain" description="Methyltransferase" evidence="2">
    <location>
        <begin position="92"/>
        <end position="194"/>
    </location>
</feature>
<sequence length="565" mass="63529">MPARSATSSQEHLLPASDESNGRPTRDIQDKLRQSFKSHREKGKITVPYPVKHEPSQLAYDAWNQMFLATLTQEPGKSSITLHPFDVPPRRVLDVGCGSGFWIIDVATNHWKDTNFVGFDIEKIQPDIARMGKYDAHRLAERVKWVQGDFLKGLSQFFAGEFDFVRLCGLGLAVPEDEWQGLLQEVRRVLKPGGIVEIIEEDLIFPTATTPSYPKDPFEKPSLLAANTPYGQNVTPPSSTFLMDNAFSLSSALGDDIRDAFSENSSTYDSQTLGRASVVTAPASTSTSNRDQERLLDPQDHSKLKAAWQNMLHRRFLAPRITSVLPFYINSEFEDMQTHPALHISLPPNSSTGSFSRKNHSPPENRESGSDSDLRMDFRSFSFGGTSRDSTEDDISVNSRRSTIASQRAVMHLGRVVSIIDGCKEAIWTEFEVLTKQKGNLPDGEHVRVNRVRLEFEQAWTNWHKYASPLPLQYVLALKLYVDSDMKDRMCMSGTVNKWLSWGLTPEDTERVDWKVWRDRTDSGGSDTMSFALGINPVDVDLCRSLRGFVAYNTMDDDTPGLLKG</sequence>
<dbReference type="InterPro" id="IPR041698">
    <property type="entry name" value="Methyltransf_25"/>
</dbReference>
<reference evidence="3 4" key="1">
    <citation type="submission" date="2018-11" db="EMBL/GenBank/DDBJ databases">
        <title>Genome assembly of Steccherinum ochraceum LE-BIN_3174, the white-rot fungus of the Steccherinaceae family (The Residual Polyporoid clade, Polyporales, Basidiomycota).</title>
        <authorList>
            <person name="Fedorova T.V."/>
            <person name="Glazunova O.A."/>
            <person name="Landesman E.O."/>
            <person name="Moiseenko K.V."/>
            <person name="Psurtseva N.V."/>
            <person name="Savinova O.S."/>
            <person name="Shakhova N.V."/>
            <person name="Tyazhelova T.V."/>
            <person name="Vasina D.V."/>
        </authorList>
    </citation>
    <scope>NUCLEOTIDE SEQUENCE [LARGE SCALE GENOMIC DNA]</scope>
    <source>
        <strain evidence="3 4">LE-BIN_3174</strain>
    </source>
</reference>
<feature type="compositionally biased region" description="Polar residues" evidence="1">
    <location>
        <begin position="347"/>
        <end position="356"/>
    </location>
</feature>
<dbReference type="AlphaFoldDB" id="A0A4R0RAC7"/>
<organism evidence="3 4">
    <name type="scientific">Steccherinum ochraceum</name>
    <dbReference type="NCBI Taxonomy" id="92696"/>
    <lineage>
        <taxon>Eukaryota</taxon>
        <taxon>Fungi</taxon>
        <taxon>Dikarya</taxon>
        <taxon>Basidiomycota</taxon>
        <taxon>Agaricomycotina</taxon>
        <taxon>Agaricomycetes</taxon>
        <taxon>Polyporales</taxon>
        <taxon>Steccherinaceae</taxon>
        <taxon>Steccherinum</taxon>
    </lineage>
</organism>
<evidence type="ECO:0000313" key="4">
    <source>
        <dbReference type="Proteomes" id="UP000292702"/>
    </source>
</evidence>
<dbReference type="PANTHER" id="PTHR43591:SF24">
    <property type="entry name" value="2-METHOXY-6-POLYPRENYL-1,4-BENZOQUINOL METHYLASE, MITOCHONDRIAL"/>
    <property type="match status" value="1"/>
</dbReference>
<dbReference type="InterPro" id="IPR029063">
    <property type="entry name" value="SAM-dependent_MTases_sf"/>
</dbReference>
<evidence type="ECO:0000313" key="3">
    <source>
        <dbReference type="EMBL" id="TCD61119.1"/>
    </source>
</evidence>
<dbReference type="Proteomes" id="UP000292702">
    <property type="component" value="Unassembled WGS sequence"/>
</dbReference>
<dbReference type="CDD" id="cd02440">
    <property type="entry name" value="AdoMet_MTases"/>
    <property type="match status" value="1"/>
</dbReference>
<proteinExistence type="predicted"/>
<gene>
    <name evidence="3" type="ORF">EIP91_009015</name>
</gene>
<dbReference type="GO" id="GO:0008168">
    <property type="term" value="F:methyltransferase activity"/>
    <property type="evidence" value="ECO:0007669"/>
    <property type="project" value="TreeGrafter"/>
</dbReference>
<name>A0A4R0RAC7_9APHY</name>
<dbReference type="STRING" id="92696.A0A4R0RAC7"/>
<feature type="compositionally biased region" description="Basic and acidic residues" evidence="1">
    <location>
        <begin position="361"/>
        <end position="375"/>
    </location>
</feature>
<dbReference type="OrthoDB" id="2013972at2759"/>